<dbReference type="InterPro" id="IPR029045">
    <property type="entry name" value="ClpP/crotonase-like_dom_sf"/>
</dbReference>
<dbReference type="RefSeq" id="WP_161767806.1">
    <property type="nucleotide sequence ID" value="NZ_JAAATW010000003.1"/>
</dbReference>
<evidence type="ECO:0000256" key="3">
    <source>
        <dbReference type="ARBA" id="ARBA00023268"/>
    </source>
</evidence>
<dbReference type="InterPro" id="IPR013328">
    <property type="entry name" value="6PGD_dom2"/>
</dbReference>
<evidence type="ECO:0000313" key="4">
    <source>
        <dbReference type="EMBL" id="NBE08765.1"/>
    </source>
</evidence>
<dbReference type="InterPro" id="IPR001753">
    <property type="entry name" value="Enoyl-CoA_hydra/iso"/>
</dbReference>
<dbReference type="CDD" id="cd06558">
    <property type="entry name" value="crotonase-like"/>
    <property type="match status" value="1"/>
</dbReference>
<keyword evidence="5" id="KW-1185">Reference proteome</keyword>
<dbReference type="InterPro" id="IPR008927">
    <property type="entry name" value="6-PGluconate_DH-like_C_sf"/>
</dbReference>
<evidence type="ECO:0000256" key="2">
    <source>
        <dbReference type="ARBA" id="ARBA00023239"/>
    </source>
</evidence>
<evidence type="ECO:0000313" key="5">
    <source>
        <dbReference type="Proteomes" id="UP001517376"/>
    </source>
</evidence>
<evidence type="ECO:0000256" key="1">
    <source>
        <dbReference type="ARBA" id="ARBA00023235"/>
    </source>
</evidence>
<reference evidence="5" key="1">
    <citation type="submission" date="2020-01" db="EMBL/GenBank/DDBJ databases">
        <title>Sphingomonas sp. strain CSW-10.</title>
        <authorList>
            <person name="Chen W.-M."/>
        </authorList>
    </citation>
    <scope>NUCLEOTIDE SEQUENCE [LARGE SCALE GENOMIC DNA]</scope>
    <source>
        <strain evidence="5">CCP-1</strain>
    </source>
</reference>
<dbReference type="SUPFAM" id="SSF48179">
    <property type="entry name" value="6-phosphogluconate dehydrogenase C-terminal domain-like"/>
    <property type="match status" value="1"/>
</dbReference>
<keyword evidence="1" id="KW-0413">Isomerase</keyword>
<protein>
    <recommendedName>
        <fullName evidence="6">3-hydroxyacyl-CoA dehydrogenase</fullName>
    </recommendedName>
</protein>
<gene>
    <name evidence="4" type="ORF">GU920_14590</name>
</gene>
<keyword evidence="3" id="KW-0511">Multifunctional enzyme</keyword>
<evidence type="ECO:0008006" key="6">
    <source>
        <dbReference type="Google" id="ProtNLM"/>
    </source>
</evidence>
<dbReference type="SUPFAM" id="SSF52096">
    <property type="entry name" value="ClpP/crotonase"/>
    <property type="match status" value="1"/>
</dbReference>
<dbReference type="Proteomes" id="UP001517376">
    <property type="component" value="Unassembled WGS sequence"/>
</dbReference>
<dbReference type="PANTHER" id="PTHR23309:SF49">
    <property type="entry name" value="PEROXISOMAL BIFUNCTIONAL ENZYME"/>
    <property type="match status" value="1"/>
</dbReference>
<sequence>MAEGTGQLLRIGRVGPVLDIAFAHPPVHALDAGLRRALNDALDLAGLEGVGAVLIRGEGGVFSAGADLAETGAAAGEGVAALRALCRRIEDMPCPVVVLLQGPALGAGAELALAAHLRLADETAQIALPEVILGLCPGAGATQRLPRLVGAAALDILLTGRVLGAAEALAIGVIDRVVTAEPVAAARAAARALAEQRMQGGVWRRTDEVRDGFRDVAAYRAAIAAARGAQRGGRLPAPVRIVDCVEAALLLPFDQGLAFEAAAHEDLSDTSEAKGLRHAFRAERAARRMPSALAALGTVAMPQRLAIWGATGDAVGIALQALQAGMTVQLADPSKAALVAALEQVAAGQEAAVQAGRMTPEARDADWARLVPVVGGDRLGEAEVVLTTRPDLVLGAPRAVLALGVPAPKGAVPLSLVMQDAPLAEMVLDETVLNGGAAPARAAQAVALGRRLGWAVLPVGAGGPVAVALATALADTVAFLEGRGVPRALIAQGLALAGIAGEGRAGAARPAEEAVARRCFGALANAGARLMEAGTARDGDTVDAVAIAAGIVARWTGGPMHQADQRGLIVLRRDLRLWAHEAPGLFTPAPLLDRLIAEGRGIAGA</sequence>
<accession>A0ABW9YAK2</accession>
<dbReference type="Pfam" id="PF00378">
    <property type="entry name" value="ECH_1"/>
    <property type="match status" value="1"/>
</dbReference>
<dbReference type="Gene3D" id="3.40.50.720">
    <property type="entry name" value="NAD(P)-binding Rossmann-like Domain"/>
    <property type="match status" value="1"/>
</dbReference>
<dbReference type="Gene3D" id="3.90.226.10">
    <property type="entry name" value="2-enoyl-CoA Hydratase, Chain A, domain 1"/>
    <property type="match status" value="1"/>
</dbReference>
<organism evidence="4 5">
    <name type="scientific">Paragemmobacter ruber</name>
    <dbReference type="NCBI Taxonomy" id="1985673"/>
    <lineage>
        <taxon>Bacteria</taxon>
        <taxon>Pseudomonadati</taxon>
        <taxon>Pseudomonadota</taxon>
        <taxon>Alphaproteobacteria</taxon>
        <taxon>Rhodobacterales</taxon>
        <taxon>Paracoccaceae</taxon>
        <taxon>Paragemmobacter</taxon>
    </lineage>
</organism>
<dbReference type="PANTHER" id="PTHR23309">
    <property type="entry name" value="3-HYDROXYACYL-COA DEHYROGENASE"/>
    <property type="match status" value="1"/>
</dbReference>
<dbReference type="Gene3D" id="1.10.1040.10">
    <property type="entry name" value="N-(1-d-carboxylethyl)-l-norvaline Dehydrogenase, domain 2"/>
    <property type="match status" value="1"/>
</dbReference>
<name>A0ABW9YAK2_9RHOB</name>
<proteinExistence type="predicted"/>
<dbReference type="EMBL" id="JAAATW010000003">
    <property type="protein sequence ID" value="NBE08765.1"/>
    <property type="molecule type" value="Genomic_DNA"/>
</dbReference>
<keyword evidence="2" id="KW-0456">Lyase</keyword>
<comment type="caution">
    <text evidence="4">The sequence shown here is derived from an EMBL/GenBank/DDBJ whole genome shotgun (WGS) entry which is preliminary data.</text>
</comment>